<sequence length="210" mass="22115">MFLRFNPLLLFVPLLAACGKQDADCKCPPAVRRVTPAGAAEGSKVVLEGSNFAPNPAANDVRINGAAATVTAASTGELTVEVPAGIYNDSLPYGELTVTARGRQSGPAQVFSEQYPQITAIAPTRGPAGTVVTLTGTHFAASPERNRVMFWQSTTLVAPTFTSPTRLQVVVPADAKTGTVMLYNYVSRHIGRAGSKHVAQYAPVEFTVTP</sequence>
<keyword evidence="1 2" id="KW-0732">Signal</keyword>
<dbReference type="InterPro" id="IPR052387">
    <property type="entry name" value="Fibrocystin"/>
</dbReference>
<accession>A0A328BTC2</accession>
<dbReference type="InterPro" id="IPR002909">
    <property type="entry name" value="IPT_dom"/>
</dbReference>
<gene>
    <name evidence="4" type="ORF">DLM85_03470</name>
</gene>
<feature type="domain" description="IPT/TIG" evidence="3">
    <location>
        <begin position="116"/>
        <end position="175"/>
    </location>
</feature>
<feature type="domain" description="IPT/TIG" evidence="3">
    <location>
        <begin position="29"/>
        <end position="89"/>
    </location>
</feature>
<dbReference type="OrthoDB" id="8764461at2"/>
<dbReference type="PANTHER" id="PTHR46769">
    <property type="entry name" value="POLYCYSTIC KIDNEY AND HEPATIC DISEASE 1 (AUTOSOMAL RECESSIVE)-LIKE 1"/>
    <property type="match status" value="1"/>
</dbReference>
<feature type="chain" id="PRO_5016398177" description="IPT/TIG domain-containing protein" evidence="2">
    <location>
        <begin position="17"/>
        <end position="210"/>
    </location>
</feature>
<reference evidence="5" key="1">
    <citation type="submission" date="2018-05" db="EMBL/GenBank/DDBJ databases">
        <authorList>
            <person name="Nie L."/>
        </authorList>
    </citation>
    <scope>NUCLEOTIDE SEQUENCE [LARGE SCALE GENOMIC DNA]</scope>
    <source>
        <strain evidence="5">NL</strain>
    </source>
</reference>
<dbReference type="PANTHER" id="PTHR46769:SF2">
    <property type="entry name" value="FIBROCYSTIN-L ISOFORM 2 PRECURSOR-RELATED"/>
    <property type="match status" value="1"/>
</dbReference>
<dbReference type="Pfam" id="PF01833">
    <property type="entry name" value="TIG"/>
    <property type="match status" value="2"/>
</dbReference>
<proteinExistence type="predicted"/>
<protein>
    <recommendedName>
        <fullName evidence="3">IPT/TIG domain-containing protein</fullName>
    </recommendedName>
</protein>
<evidence type="ECO:0000259" key="3">
    <source>
        <dbReference type="Pfam" id="PF01833"/>
    </source>
</evidence>
<evidence type="ECO:0000256" key="2">
    <source>
        <dbReference type="SAM" id="SignalP"/>
    </source>
</evidence>
<evidence type="ECO:0000256" key="1">
    <source>
        <dbReference type="ARBA" id="ARBA00022729"/>
    </source>
</evidence>
<dbReference type="InterPro" id="IPR013783">
    <property type="entry name" value="Ig-like_fold"/>
</dbReference>
<name>A0A328BTC2_9BACT</name>
<feature type="signal peptide" evidence="2">
    <location>
        <begin position="1"/>
        <end position="16"/>
    </location>
</feature>
<evidence type="ECO:0000313" key="5">
    <source>
        <dbReference type="Proteomes" id="UP000248553"/>
    </source>
</evidence>
<keyword evidence="5" id="KW-1185">Reference proteome</keyword>
<dbReference type="AlphaFoldDB" id="A0A328BTC2"/>
<dbReference type="Gene3D" id="2.60.40.10">
    <property type="entry name" value="Immunoglobulins"/>
    <property type="match status" value="2"/>
</dbReference>
<dbReference type="SUPFAM" id="SSF81296">
    <property type="entry name" value="E set domains"/>
    <property type="match status" value="2"/>
</dbReference>
<dbReference type="EMBL" id="QHKM01000001">
    <property type="protein sequence ID" value="RAK69925.1"/>
    <property type="molecule type" value="Genomic_DNA"/>
</dbReference>
<organism evidence="4 5">
    <name type="scientific">Hymenobacter edaphi</name>
    <dbReference type="NCBI Taxonomy" id="2211146"/>
    <lineage>
        <taxon>Bacteria</taxon>
        <taxon>Pseudomonadati</taxon>
        <taxon>Bacteroidota</taxon>
        <taxon>Cytophagia</taxon>
        <taxon>Cytophagales</taxon>
        <taxon>Hymenobacteraceae</taxon>
        <taxon>Hymenobacter</taxon>
    </lineage>
</organism>
<dbReference type="CDD" id="cd00102">
    <property type="entry name" value="IPT"/>
    <property type="match status" value="1"/>
</dbReference>
<dbReference type="Proteomes" id="UP000248553">
    <property type="component" value="Unassembled WGS sequence"/>
</dbReference>
<comment type="caution">
    <text evidence="4">The sequence shown here is derived from an EMBL/GenBank/DDBJ whole genome shotgun (WGS) entry which is preliminary data.</text>
</comment>
<dbReference type="InterPro" id="IPR014756">
    <property type="entry name" value="Ig_E-set"/>
</dbReference>
<dbReference type="PROSITE" id="PS51257">
    <property type="entry name" value="PROKAR_LIPOPROTEIN"/>
    <property type="match status" value="1"/>
</dbReference>
<evidence type="ECO:0000313" key="4">
    <source>
        <dbReference type="EMBL" id="RAK69925.1"/>
    </source>
</evidence>